<organism evidence="2 3">
    <name type="scientific">Candidatus Jorgensenbacteria bacterium RIFCSPLOWO2_01_FULL_45_25b</name>
    <dbReference type="NCBI Taxonomy" id="1798471"/>
    <lineage>
        <taxon>Bacteria</taxon>
        <taxon>Candidatus Joergenseniibacteriota</taxon>
    </lineage>
</organism>
<dbReference type="Proteomes" id="UP000176996">
    <property type="component" value="Unassembled WGS sequence"/>
</dbReference>
<dbReference type="InterPro" id="IPR029063">
    <property type="entry name" value="SAM-dependent_MTases_sf"/>
</dbReference>
<dbReference type="PANTHER" id="PTHR34203">
    <property type="entry name" value="METHYLTRANSFERASE, FKBM FAMILY PROTEIN"/>
    <property type="match status" value="1"/>
</dbReference>
<proteinExistence type="predicted"/>
<evidence type="ECO:0000259" key="1">
    <source>
        <dbReference type="Pfam" id="PF05050"/>
    </source>
</evidence>
<dbReference type="CDD" id="cd02440">
    <property type="entry name" value="AdoMet_MTases"/>
    <property type="match status" value="1"/>
</dbReference>
<protein>
    <recommendedName>
        <fullName evidence="1">Methyltransferase FkbM domain-containing protein</fullName>
    </recommendedName>
</protein>
<reference evidence="2 3" key="1">
    <citation type="journal article" date="2016" name="Nat. Commun.">
        <title>Thousands of microbial genomes shed light on interconnected biogeochemical processes in an aquifer system.</title>
        <authorList>
            <person name="Anantharaman K."/>
            <person name="Brown C.T."/>
            <person name="Hug L.A."/>
            <person name="Sharon I."/>
            <person name="Castelle C.J."/>
            <person name="Probst A.J."/>
            <person name="Thomas B.C."/>
            <person name="Singh A."/>
            <person name="Wilkins M.J."/>
            <person name="Karaoz U."/>
            <person name="Brodie E.L."/>
            <person name="Williams K.H."/>
            <person name="Hubbard S.S."/>
            <person name="Banfield J.F."/>
        </authorList>
    </citation>
    <scope>NUCLEOTIDE SEQUENCE [LARGE SCALE GENOMIC DNA]</scope>
</reference>
<evidence type="ECO:0000313" key="3">
    <source>
        <dbReference type="Proteomes" id="UP000176996"/>
    </source>
</evidence>
<dbReference type="STRING" id="1798471.A3A21_02905"/>
<dbReference type="InterPro" id="IPR006342">
    <property type="entry name" value="FkbM_mtfrase"/>
</dbReference>
<evidence type="ECO:0000313" key="2">
    <source>
        <dbReference type="EMBL" id="OGG40273.1"/>
    </source>
</evidence>
<name>A0A1F6BTX2_9BACT</name>
<dbReference type="InterPro" id="IPR052514">
    <property type="entry name" value="SAM-dependent_MTase"/>
</dbReference>
<accession>A0A1F6BTX2</accession>
<dbReference type="PANTHER" id="PTHR34203:SF15">
    <property type="entry name" value="SLL1173 PROTEIN"/>
    <property type="match status" value="1"/>
</dbReference>
<dbReference type="NCBIfam" id="TIGR01444">
    <property type="entry name" value="fkbM_fam"/>
    <property type="match status" value="1"/>
</dbReference>
<dbReference type="Pfam" id="PF05050">
    <property type="entry name" value="Methyltransf_21"/>
    <property type="match status" value="1"/>
</dbReference>
<dbReference type="SUPFAM" id="SSF53335">
    <property type="entry name" value="S-adenosyl-L-methionine-dependent methyltransferases"/>
    <property type="match status" value="1"/>
</dbReference>
<dbReference type="Gene3D" id="3.40.50.150">
    <property type="entry name" value="Vaccinia Virus protein VP39"/>
    <property type="match status" value="1"/>
</dbReference>
<gene>
    <name evidence="2" type="ORF">A3A21_02905</name>
</gene>
<dbReference type="EMBL" id="MFKK01000029">
    <property type="protein sequence ID" value="OGG40273.1"/>
    <property type="molecule type" value="Genomic_DNA"/>
</dbReference>
<dbReference type="AlphaFoldDB" id="A0A1F6BTX2"/>
<sequence length="245" mass="28084">MKARIKSTGLYRFFQRIRWSIKARLLPYDKAYARTKNGEFFLNTKSWQTAPLPCQYGKTYLCYEEEESKQFEELIEKGDMVFDIGAQVGYYTLLAVKTGAGRVYALDIMNTYVREAKRQVALNGFESKVEVLRVALGKKDGEPLTFQNYFSKTKMKSVTLDTFCKEKNIVPNVIKIDVQGNELAVLEGAKEVLKTHKPKIMVMLYDELLKERNQTKEEGIALLENAGYAVKLFAEDHAYLALPKS</sequence>
<feature type="domain" description="Methyltransferase FkbM" evidence="1">
    <location>
        <begin position="83"/>
        <end position="228"/>
    </location>
</feature>
<comment type="caution">
    <text evidence="2">The sequence shown here is derived from an EMBL/GenBank/DDBJ whole genome shotgun (WGS) entry which is preliminary data.</text>
</comment>